<sequence length="41" mass="4454">MLAATDWVEAGFSLLAEDGVKGLTLDRLWRRPGPISPIAMV</sequence>
<accession>A0A1Y5PQV6</accession>
<proteinExistence type="predicted"/>
<organism evidence="1">
    <name type="scientific">uncultured Mycobacterium sp</name>
    <dbReference type="NCBI Taxonomy" id="171292"/>
    <lineage>
        <taxon>Bacteria</taxon>
        <taxon>Bacillati</taxon>
        <taxon>Actinomycetota</taxon>
        <taxon>Actinomycetes</taxon>
        <taxon>Mycobacteriales</taxon>
        <taxon>Mycobacteriaceae</taxon>
        <taxon>Mycobacterium</taxon>
        <taxon>environmental samples</taxon>
    </lineage>
</organism>
<name>A0A1Y5PQV6_9MYCO</name>
<gene>
    <name evidence="1" type="ORF">MHPYR_540013</name>
</gene>
<dbReference type="AlphaFoldDB" id="A0A1Y5PQV6"/>
<protein>
    <submittedName>
        <fullName evidence="1">Uncharacterized protein</fullName>
    </submittedName>
</protein>
<dbReference type="EMBL" id="FLQS01000050">
    <property type="protein sequence ID" value="SBS78278.1"/>
    <property type="molecule type" value="Genomic_DNA"/>
</dbReference>
<evidence type="ECO:0000313" key="1">
    <source>
        <dbReference type="EMBL" id="SBS78278.1"/>
    </source>
</evidence>
<reference evidence="1" key="1">
    <citation type="submission" date="2016-03" db="EMBL/GenBank/DDBJ databases">
        <authorList>
            <person name="Ploux O."/>
        </authorList>
    </citation>
    <scope>NUCLEOTIDE SEQUENCE</scope>
    <source>
        <strain evidence="1">UC10</strain>
    </source>
</reference>